<feature type="chain" id="PRO_5003124325" evidence="2">
    <location>
        <begin position="27"/>
        <end position="126"/>
    </location>
</feature>
<dbReference type="RefSeq" id="XP_002955580.1">
    <property type="nucleotide sequence ID" value="XM_002955534.1"/>
</dbReference>
<sequence>MMWLLSAIAFIPVVFLLLTLTSIIWSAEEPTEELADAEVQGVGDGTFDDSEYDDSEYGGDDWEDGSAGEYDDADEADLADVVQQLAEMATLGMGCEDEIYLDPRNLHAFYELESAYFEEMPFRVQL</sequence>
<gene>
    <name evidence="3" type="ORF">VOLCADRAFT_106862</name>
</gene>
<dbReference type="OrthoDB" id="551037at2759"/>
<dbReference type="GeneID" id="9617384"/>
<keyword evidence="4" id="KW-1185">Reference proteome</keyword>
<reference evidence="3 4" key="1">
    <citation type="journal article" date="2010" name="Science">
        <title>Genomic analysis of organismal complexity in the multicellular green alga Volvox carteri.</title>
        <authorList>
            <person name="Prochnik S.E."/>
            <person name="Umen J."/>
            <person name="Nedelcu A.M."/>
            <person name="Hallmann A."/>
            <person name="Miller S.M."/>
            <person name="Nishii I."/>
            <person name="Ferris P."/>
            <person name="Kuo A."/>
            <person name="Mitros T."/>
            <person name="Fritz-Laylin L.K."/>
            <person name="Hellsten U."/>
            <person name="Chapman J."/>
            <person name="Simakov O."/>
            <person name="Rensing S.A."/>
            <person name="Terry A."/>
            <person name="Pangilinan J."/>
            <person name="Kapitonov V."/>
            <person name="Jurka J."/>
            <person name="Salamov A."/>
            <person name="Shapiro H."/>
            <person name="Schmutz J."/>
            <person name="Grimwood J."/>
            <person name="Lindquist E."/>
            <person name="Lucas S."/>
            <person name="Grigoriev I.V."/>
            <person name="Schmitt R."/>
            <person name="Kirk D."/>
            <person name="Rokhsar D.S."/>
        </authorList>
    </citation>
    <scope>NUCLEOTIDE SEQUENCE [LARGE SCALE GENOMIC DNA]</scope>
    <source>
        <strain evidence="4">f. Nagariensis / Eve</strain>
    </source>
</reference>
<feature type="signal peptide" evidence="2">
    <location>
        <begin position="1"/>
        <end position="26"/>
    </location>
</feature>
<feature type="region of interest" description="Disordered" evidence="1">
    <location>
        <begin position="34"/>
        <end position="70"/>
    </location>
</feature>
<keyword evidence="2" id="KW-0732">Signal</keyword>
<name>D8UA86_VOLCA</name>
<proteinExistence type="predicted"/>
<dbReference type="AlphaFoldDB" id="D8UA86"/>
<accession>D8UA86</accession>
<dbReference type="EMBL" id="GL378373">
    <property type="protein sequence ID" value="EFJ43433.1"/>
    <property type="molecule type" value="Genomic_DNA"/>
</dbReference>
<evidence type="ECO:0000313" key="4">
    <source>
        <dbReference type="Proteomes" id="UP000001058"/>
    </source>
</evidence>
<dbReference type="InParanoid" id="D8UA86"/>
<protein>
    <submittedName>
        <fullName evidence="3">Uncharacterized protein</fullName>
    </submittedName>
</protein>
<feature type="compositionally biased region" description="Acidic residues" evidence="1">
    <location>
        <begin position="46"/>
        <end position="70"/>
    </location>
</feature>
<organism evidence="4">
    <name type="scientific">Volvox carteri f. nagariensis</name>
    <dbReference type="NCBI Taxonomy" id="3068"/>
    <lineage>
        <taxon>Eukaryota</taxon>
        <taxon>Viridiplantae</taxon>
        <taxon>Chlorophyta</taxon>
        <taxon>core chlorophytes</taxon>
        <taxon>Chlorophyceae</taxon>
        <taxon>CS clade</taxon>
        <taxon>Chlamydomonadales</taxon>
        <taxon>Volvocaceae</taxon>
        <taxon>Volvox</taxon>
    </lineage>
</organism>
<dbReference type="Proteomes" id="UP000001058">
    <property type="component" value="Unassembled WGS sequence"/>
</dbReference>
<evidence type="ECO:0000256" key="1">
    <source>
        <dbReference type="SAM" id="MobiDB-lite"/>
    </source>
</evidence>
<dbReference type="KEGG" id="vcn:VOLCADRAFT_106862"/>
<evidence type="ECO:0000313" key="3">
    <source>
        <dbReference type="EMBL" id="EFJ43433.1"/>
    </source>
</evidence>
<evidence type="ECO:0000256" key="2">
    <source>
        <dbReference type="SAM" id="SignalP"/>
    </source>
</evidence>